<dbReference type="GO" id="GO:0005096">
    <property type="term" value="F:GTPase activator activity"/>
    <property type="evidence" value="ECO:0007669"/>
    <property type="project" value="UniProtKB-KW"/>
</dbReference>
<comment type="caution">
    <text evidence="4">The sequence shown here is derived from an EMBL/GenBank/DDBJ whole genome shotgun (WGS) entry which is preliminary data.</text>
</comment>
<feature type="compositionally biased region" description="Polar residues" evidence="2">
    <location>
        <begin position="622"/>
        <end position="632"/>
    </location>
</feature>
<evidence type="ECO:0000256" key="1">
    <source>
        <dbReference type="ARBA" id="ARBA00022468"/>
    </source>
</evidence>
<evidence type="ECO:0000256" key="2">
    <source>
        <dbReference type="SAM" id="MobiDB-lite"/>
    </source>
</evidence>
<dbReference type="Gene3D" id="1.10.472.80">
    <property type="entry name" value="Ypt/Rab-GAP domain of gyp1p, domain 3"/>
    <property type="match status" value="1"/>
</dbReference>
<feature type="compositionally biased region" description="Low complexity" evidence="2">
    <location>
        <begin position="297"/>
        <end position="309"/>
    </location>
</feature>
<protein>
    <submittedName>
        <fullName evidence="4">RabGAP/TBC domain-containing protein</fullName>
    </submittedName>
</protein>
<feature type="compositionally biased region" description="Low complexity" evidence="2">
    <location>
        <begin position="572"/>
        <end position="583"/>
    </location>
</feature>
<dbReference type="PANTHER" id="PTHR22957:SF337">
    <property type="entry name" value="TBC1 DOMAIN FAMILY MEMBER 5"/>
    <property type="match status" value="1"/>
</dbReference>
<name>A0A196SD78_BLAHN</name>
<gene>
    <name evidence="4" type="ORF">AV274_4067</name>
</gene>
<proteinExistence type="predicted"/>
<organism evidence="4 5">
    <name type="scientific">Blastocystis sp. subtype 1 (strain ATCC 50177 / NandII)</name>
    <dbReference type="NCBI Taxonomy" id="478820"/>
    <lineage>
        <taxon>Eukaryota</taxon>
        <taxon>Sar</taxon>
        <taxon>Stramenopiles</taxon>
        <taxon>Bigyra</taxon>
        <taxon>Opalozoa</taxon>
        <taxon>Opalinata</taxon>
        <taxon>Blastocystidae</taxon>
        <taxon>Blastocystis</taxon>
    </lineage>
</organism>
<dbReference type="PANTHER" id="PTHR22957">
    <property type="entry name" value="TBC1 DOMAIN FAMILY MEMBER GTPASE-ACTIVATING PROTEIN"/>
    <property type="match status" value="1"/>
</dbReference>
<dbReference type="InterPro" id="IPR035969">
    <property type="entry name" value="Rab-GAP_TBC_sf"/>
</dbReference>
<dbReference type="Gene3D" id="1.10.8.270">
    <property type="entry name" value="putative rabgap domain of human tbc1 domain family member 14 like domains"/>
    <property type="match status" value="1"/>
</dbReference>
<feature type="region of interest" description="Disordered" evidence="2">
    <location>
        <begin position="526"/>
        <end position="545"/>
    </location>
</feature>
<dbReference type="Proteomes" id="UP000078348">
    <property type="component" value="Unassembled WGS sequence"/>
</dbReference>
<feature type="region of interest" description="Disordered" evidence="2">
    <location>
        <begin position="559"/>
        <end position="583"/>
    </location>
</feature>
<dbReference type="STRING" id="478820.A0A196SD78"/>
<feature type="domain" description="Rab-GAP TBC" evidence="3">
    <location>
        <begin position="163"/>
        <end position="463"/>
    </location>
</feature>
<evidence type="ECO:0000313" key="5">
    <source>
        <dbReference type="Proteomes" id="UP000078348"/>
    </source>
</evidence>
<dbReference type="OrthoDB" id="27140at2759"/>
<keyword evidence="1" id="KW-0343">GTPase activation</keyword>
<dbReference type="Pfam" id="PF00566">
    <property type="entry name" value="RabGAP-TBC"/>
    <property type="match status" value="2"/>
</dbReference>
<keyword evidence="5" id="KW-1185">Reference proteome</keyword>
<dbReference type="SMART" id="SM00164">
    <property type="entry name" value="TBC"/>
    <property type="match status" value="1"/>
</dbReference>
<accession>A0A196SD78</accession>
<dbReference type="AlphaFoldDB" id="A0A196SD78"/>
<dbReference type="PROSITE" id="PS50086">
    <property type="entry name" value="TBC_RABGAP"/>
    <property type="match status" value="1"/>
</dbReference>
<dbReference type="InterPro" id="IPR000195">
    <property type="entry name" value="Rab-GAP-TBC_dom"/>
</dbReference>
<reference evidence="4 5" key="1">
    <citation type="submission" date="2016-05" db="EMBL/GenBank/DDBJ databases">
        <title>Nuclear genome of Blastocystis sp. subtype 1 NandII.</title>
        <authorList>
            <person name="Gentekaki E."/>
            <person name="Curtis B."/>
            <person name="Stairs C."/>
            <person name="Eme L."/>
            <person name="Herman E."/>
            <person name="Klimes V."/>
            <person name="Arias M.C."/>
            <person name="Elias M."/>
            <person name="Hilliou F."/>
            <person name="Klute M."/>
            <person name="Malik S.-B."/>
            <person name="Pightling A."/>
            <person name="Rachubinski R."/>
            <person name="Salas D."/>
            <person name="Schlacht A."/>
            <person name="Suga H."/>
            <person name="Archibald J."/>
            <person name="Ball S.G."/>
            <person name="Clark G."/>
            <person name="Dacks J."/>
            <person name="Van Der Giezen M."/>
            <person name="Tsaousis A."/>
            <person name="Roger A."/>
        </authorList>
    </citation>
    <scope>NUCLEOTIDE SEQUENCE [LARGE SCALE GENOMIC DNA]</scope>
    <source>
        <strain evidence="5">ATCC 50177 / NandII</strain>
    </source>
</reference>
<dbReference type="EMBL" id="LXWW01000272">
    <property type="protein sequence ID" value="OAO14266.1"/>
    <property type="molecule type" value="Genomic_DNA"/>
</dbReference>
<feature type="region of interest" description="Disordered" evidence="2">
    <location>
        <begin position="295"/>
        <end position="315"/>
    </location>
</feature>
<dbReference type="SUPFAM" id="SSF47923">
    <property type="entry name" value="Ypt/Rab-GAP domain of gyp1p"/>
    <property type="match status" value="2"/>
</dbReference>
<feature type="region of interest" description="Disordered" evidence="2">
    <location>
        <begin position="605"/>
        <end position="637"/>
    </location>
</feature>
<evidence type="ECO:0000259" key="3">
    <source>
        <dbReference type="PROSITE" id="PS50086"/>
    </source>
</evidence>
<sequence>MTRGTLEGNAMDVRCGRTHITACLCSLQGSSNEDASLQFFGKAGSNEPLLSFSLTNRIVVLMGNQLTVQGADESSSLYFCLATEDEAELWLHSILRLQHASSHPASDVEAILQKAATCEATPSALPKVASAINVSLEARVESLQTLAAISQSTLYDYAHNFDLTLTGTRSIAWKLALGLLTPGRPVAQWCQSLAEQRLQYAAARQKHMREITATWSERDSAQFARVREIEATVRKDCTRTFSQLLFFRSAVIQDMIVRLLLVFTLEHPDLGYKQGLTDLVAILLLCVYCDRDRGSDLSDASSDASSKASAEGDNDAADPFALQQHTLDVLDAHLRFQPQLHQKQNALFARAASAEQRALVAALGGLTATAAVEHDCYLLLAALIRPLRGCYSAQFEASPEGLEQRMQRVMALVAERRPAVSDTFAQLEAHPSICLLRWLRLLFAREFSLEVVFFLWDRLLVRPRPDYPALEYVAAAVLLLEAPALVRCESLQQLMPQLQEGAQTLDVAVVWELALALWRTHEASRYEDVSPEAPPARSPAAQRLGHQDRPSLLRKLFQRRSRKASRGEARDVSPTAASATEAVEPAAQPVAAMASQPVAVTASQPVTVTASQPPTLVREPQEGSTAESQQMGANGVHKDVESIFTKYFN</sequence>
<feature type="compositionally biased region" description="Polar residues" evidence="2">
    <location>
        <begin position="605"/>
        <end position="614"/>
    </location>
</feature>
<evidence type="ECO:0000313" key="4">
    <source>
        <dbReference type="EMBL" id="OAO14266.1"/>
    </source>
</evidence>